<gene>
    <name evidence="1" type="ORF">C6357_21165</name>
</gene>
<organism evidence="1 2">
    <name type="scientific">Bacillus wiedmannii</name>
    <dbReference type="NCBI Taxonomy" id="1890302"/>
    <lineage>
        <taxon>Bacteria</taxon>
        <taxon>Bacillati</taxon>
        <taxon>Bacillota</taxon>
        <taxon>Bacilli</taxon>
        <taxon>Bacillales</taxon>
        <taxon>Bacillaceae</taxon>
        <taxon>Bacillus</taxon>
        <taxon>Bacillus cereus group</taxon>
    </lineage>
</organism>
<dbReference type="EMBL" id="PVRR01000005">
    <property type="protein sequence ID" value="PRT38239.1"/>
    <property type="molecule type" value="Genomic_DNA"/>
</dbReference>
<accession>A0ABX5DPE3</accession>
<name>A0ABX5DPE3_9BACI</name>
<dbReference type="SUPFAM" id="SSF48452">
    <property type="entry name" value="TPR-like"/>
    <property type="match status" value="1"/>
</dbReference>
<evidence type="ECO:0008006" key="3">
    <source>
        <dbReference type="Google" id="ProtNLM"/>
    </source>
</evidence>
<keyword evidence="2" id="KW-1185">Reference proteome</keyword>
<evidence type="ECO:0000313" key="1">
    <source>
        <dbReference type="EMBL" id="PRT38239.1"/>
    </source>
</evidence>
<comment type="caution">
    <text evidence="1">The sequence shown here is derived from an EMBL/GenBank/DDBJ whole genome shotgun (WGS) entry which is preliminary data.</text>
</comment>
<reference evidence="1 2" key="1">
    <citation type="submission" date="2018-03" db="EMBL/GenBank/DDBJ databases">
        <title>Genotypic and phenotypic analysis of antagonistic Bacillus spp. isolated from rhizosphere soil of plants in Tibet.</title>
        <authorList>
            <person name="Borriss R."/>
            <person name="Lasch P."/>
            <person name="Wu L."/>
            <person name="Wu H."/>
            <person name="Gao X."/>
        </authorList>
    </citation>
    <scope>NUCLEOTIDE SEQUENCE [LARGE SCALE GENOMIC DNA]</scope>
    <source>
        <strain evidence="1 2">NMSW16</strain>
    </source>
</reference>
<dbReference type="Pfam" id="PF18801">
    <property type="entry name" value="RapH_N"/>
    <property type="match status" value="1"/>
</dbReference>
<sequence>MSFEIISKEEITKLLNDWYQSMIAQRVLQSKKIKEDIENKINHIKEDKTILIYYALLNARYNLLIRDMDSSKDILDKIEILPEQAETLLEYYHHLFKAIYAINTANHVEAKIQFEEAESLLVYMHDEIENAEFNYMIAIFYYHTLKPILAIQYAMKAKEVFAHCEGYELKTAACLNTLGMASIRLNEFENAEEYLISALDTFRKCDDEILTKRVKHNLGLLYASQNMSELAIKHLEDSLENNAKTMFLLAREHFKLGNHDIANEYIVKGYKISDVCYRHHFEITRALHNKVPQEELENVVIEGISYFEKEELYDWVKEYASLLGEIFYGSENHEKASKYLHIALDADKKSIERRALK</sequence>
<dbReference type="Gene3D" id="1.25.40.10">
    <property type="entry name" value="Tetratricopeptide repeat domain"/>
    <property type="match status" value="1"/>
</dbReference>
<dbReference type="Proteomes" id="UP000239236">
    <property type="component" value="Unassembled WGS sequence"/>
</dbReference>
<dbReference type="InterPro" id="IPR019734">
    <property type="entry name" value="TPR_rpt"/>
</dbReference>
<dbReference type="RefSeq" id="WP_106102260.1">
    <property type="nucleotide sequence ID" value="NZ_PVRR01000005.1"/>
</dbReference>
<evidence type="ECO:0000313" key="2">
    <source>
        <dbReference type="Proteomes" id="UP000239236"/>
    </source>
</evidence>
<proteinExistence type="predicted"/>
<dbReference type="InterPro" id="IPR011990">
    <property type="entry name" value="TPR-like_helical_dom_sf"/>
</dbReference>
<dbReference type="SMART" id="SM00028">
    <property type="entry name" value="TPR"/>
    <property type="match status" value="3"/>
</dbReference>
<protein>
    <recommendedName>
        <fullName evidence="3">Tetratricopeptide repeat protein</fullName>
    </recommendedName>
</protein>
<dbReference type="Pfam" id="PF13424">
    <property type="entry name" value="TPR_12"/>
    <property type="match status" value="1"/>
</dbReference>